<comment type="caution">
    <text evidence="3">The sequence shown here is derived from an EMBL/GenBank/DDBJ whole genome shotgun (WGS) entry which is preliminary data.</text>
</comment>
<feature type="region of interest" description="Disordered" evidence="1">
    <location>
        <begin position="1"/>
        <end position="36"/>
    </location>
</feature>
<evidence type="ECO:0000256" key="1">
    <source>
        <dbReference type="SAM" id="MobiDB-lite"/>
    </source>
</evidence>
<gene>
    <name evidence="3" type="ORF">F3087_30050</name>
</gene>
<dbReference type="InterPro" id="IPR004919">
    <property type="entry name" value="GmrSD_N"/>
</dbReference>
<proteinExistence type="predicted"/>
<dbReference type="AlphaFoldDB" id="A0A5N0E9F6"/>
<name>A0A5N0E9F6_9NOCA</name>
<keyword evidence="4" id="KW-1185">Reference proteome</keyword>
<feature type="domain" description="GmrSD restriction endonucleases N-terminal" evidence="2">
    <location>
        <begin position="63"/>
        <end position="242"/>
    </location>
</feature>
<evidence type="ECO:0000259" key="2">
    <source>
        <dbReference type="Pfam" id="PF03235"/>
    </source>
</evidence>
<dbReference type="EMBL" id="VXLC01000016">
    <property type="protein sequence ID" value="KAA8885089.1"/>
    <property type="molecule type" value="Genomic_DNA"/>
</dbReference>
<organism evidence="3 4">
    <name type="scientific">Nocardia colli</name>
    <dbReference type="NCBI Taxonomy" id="2545717"/>
    <lineage>
        <taxon>Bacteria</taxon>
        <taxon>Bacillati</taxon>
        <taxon>Actinomycetota</taxon>
        <taxon>Actinomycetes</taxon>
        <taxon>Mycobacteriales</taxon>
        <taxon>Nocardiaceae</taxon>
        <taxon>Nocardia</taxon>
    </lineage>
</organism>
<dbReference type="Proteomes" id="UP000323876">
    <property type="component" value="Unassembled WGS sequence"/>
</dbReference>
<dbReference type="PANTHER" id="PTHR39639">
    <property type="entry name" value="CHROMOSOME 16, WHOLE GENOME SHOTGUN SEQUENCE"/>
    <property type="match status" value="1"/>
</dbReference>
<evidence type="ECO:0000313" key="4">
    <source>
        <dbReference type="Proteomes" id="UP000323876"/>
    </source>
</evidence>
<sequence>MESIHDEGERDENDAESDERQGILLPPRNERASWLDDASQEQEDVSVVEYDIVSSPNDWNFTTIVNFIESGALKIPAFQRNFVWDQKRASKLIESLMIGLPVPQVFLYEEGRNNFIVIDGQQRLLTLFFFAKGRFPLPKIRGELRPGLSSGVINDEFLHDDIYFTDFKLTLPKTASGVTARYHGLSYKTLKEDRIVLDLRTIRNIVVKQMSPAGDSAIYEIFSRLNTGGVNLSPQEIRASLYHSYLINAILALNLEPEWRALVGESSPDPRMRDTEFLLRSLALARKLDSFRGSMAAFVNSFCEEVKQFSLEQADGAVSDLRAFFDLFQGQSKETFSRSGKFSGVLFESFFAAWIRKGRPQIDPSRISASVIRVKNGARFAATLQEGSTKPVNIKNRIGIAEEELEGLK</sequence>
<dbReference type="RefSeq" id="WP_150405456.1">
    <property type="nucleotide sequence ID" value="NZ_VXLC01000016.1"/>
</dbReference>
<reference evidence="3 4" key="1">
    <citation type="submission" date="2019-09" db="EMBL/GenBank/DDBJ databases">
        <authorList>
            <person name="Wang X."/>
        </authorList>
    </citation>
    <scope>NUCLEOTIDE SEQUENCE [LARGE SCALE GENOMIC DNA]</scope>
    <source>
        <strain evidence="3 4">CICC 11023</strain>
    </source>
</reference>
<dbReference type="PANTHER" id="PTHR39639:SF1">
    <property type="entry name" value="DUF262 DOMAIN-CONTAINING PROTEIN"/>
    <property type="match status" value="1"/>
</dbReference>
<dbReference type="OrthoDB" id="9787127at2"/>
<accession>A0A5N0E9F6</accession>
<dbReference type="Pfam" id="PF03235">
    <property type="entry name" value="GmrSD_N"/>
    <property type="match status" value="1"/>
</dbReference>
<protein>
    <submittedName>
        <fullName evidence="3">DUF262 domain-containing protein</fullName>
    </submittedName>
</protein>
<evidence type="ECO:0000313" key="3">
    <source>
        <dbReference type="EMBL" id="KAA8885089.1"/>
    </source>
</evidence>